<dbReference type="PROSITE" id="PS01195">
    <property type="entry name" value="PEPT_TRNA_HYDROL_1"/>
    <property type="match status" value="1"/>
</dbReference>
<dbReference type="InterPro" id="IPR036416">
    <property type="entry name" value="Pept_tRNA_hydro_sf"/>
</dbReference>
<feature type="binding site" evidence="7">
    <location>
        <position position="112"/>
    </location>
    <ligand>
        <name>tRNA</name>
        <dbReference type="ChEBI" id="CHEBI:17843"/>
    </ligand>
</feature>
<feature type="binding site" evidence="7">
    <location>
        <position position="64"/>
    </location>
    <ligand>
        <name>tRNA</name>
        <dbReference type="ChEBI" id="CHEBI:17843"/>
    </ligand>
</feature>
<feature type="binding site" evidence="7">
    <location>
        <position position="66"/>
    </location>
    <ligand>
        <name>tRNA</name>
        <dbReference type="ChEBI" id="CHEBI:17843"/>
    </ligand>
</feature>
<feature type="site" description="Discriminates between blocked and unblocked aminoacyl-tRNA" evidence="7">
    <location>
        <position position="9"/>
    </location>
</feature>
<evidence type="ECO:0000256" key="6">
    <source>
        <dbReference type="ARBA" id="ARBA00050038"/>
    </source>
</evidence>
<evidence type="ECO:0000313" key="11">
    <source>
        <dbReference type="Proteomes" id="UP000721415"/>
    </source>
</evidence>
<keyword evidence="11" id="KW-1185">Reference proteome</keyword>
<gene>
    <name evidence="7" type="primary">pth</name>
    <name evidence="10" type="ORF">HZY91_06230</name>
</gene>
<feature type="active site" description="Proton acceptor" evidence="7">
    <location>
        <position position="19"/>
    </location>
</feature>
<keyword evidence="3 7" id="KW-0378">Hydrolase</keyword>
<keyword evidence="4 7" id="KW-0694">RNA-binding</keyword>
<reference evidence="10 11" key="1">
    <citation type="submission" date="2020-07" db="EMBL/GenBank/DDBJ databases">
        <title>Facklamia lactis sp. nov., isolated from raw milk.</title>
        <authorList>
            <person name="Doll E.V."/>
            <person name="Huptas C."/>
            <person name="Staib L."/>
            <person name="Wenning M."/>
            <person name="Scherer S."/>
        </authorList>
    </citation>
    <scope>NUCLEOTIDE SEQUENCE [LARGE SCALE GENOMIC DNA]</scope>
    <source>
        <strain evidence="10 11">DSM 111018</strain>
    </source>
</reference>
<dbReference type="Proteomes" id="UP000721415">
    <property type="component" value="Unassembled WGS sequence"/>
</dbReference>
<evidence type="ECO:0000256" key="8">
    <source>
        <dbReference type="RuleBase" id="RU000673"/>
    </source>
</evidence>
<evidence type="ECO:0000256" key="9">
    <source>
        <dbReference type="RuleBase" id="RU004320"/>
    </source>
</evidence>
<name>A0ABS0LT24_9LACT</name>
<evidence type="ECO:0000313" key="10">
    <source>
        <dbReference type="EMBL" id="MBG9986491.1"/>
    </source>
</evidence>
<comment type="similarity">
    <text evidence="5 7 9">Belongs to the PTH family.</text>
</comment>
<dbReference type="HAMAP" id="MF_00083">
    <property type="entry name" value="Pept_tRNA_hydro_bact"/>
    <property type="match status" value="1"/>
</dbReference>
<evidence type="ECO:0000256" key="4">
    <source>
        <dbReference type="ARBA" id="ARBA00022884"/>
    </source>
</evidence>
<feature type="binding site" evidence="7">
    <location>
        <position position="14"/>
    </location>
    <ligand>
        <name>tRNA</name>
        <dbReference type="ChEBI" id="CHEBI:17843"/>
    </ligand>
</feature>
<sequence>MKMVVGLGNPGNQYDGTRHNVGFEVIDYLLNEHQIKMTDQKFTADYTIWRLESEKILLVKPFTYMNNSGEAVLPLMSYYGIAIEDLLIIYDDLDLEPGKIRLRKKGSAGGHNGMKSIIQLLGSSEINRIRIGIGRPQGGWKVIDHVLAPFDKESRLFVDEALPLATQAIVEWAQGASFAAVMNQYN</sequence>
<dbReference type="EMBL" id="JACBXQ010000003">
    <property type="protein sequence ID" value="MBG9986491.1"/>
    <property type="molecule type" value="Genomic_DNA"/>
</dbReference>
<comment type="subunit">
    <text evidence="7">Monomer.</text>
</comment>
<comment type="function">
    <text evidence="7">Hydrolyzes ribosome-free peptidyl-tRNAs (with 1 or more amino acids incorporated), which drop off the ribosome during protein synthesis, or as a result of ribosome stalling.</text>
</comment>
<evidence type="ECO:0000256" key="7">
    <source>
        <dbReference type="HAMAP-Rule" id="MF_00083"/>
    </source>
</evidence>
<proteinExistence type="inferred from homology"/>
<comment type="catalytic activity">
    <reaction evidence="7 8">
        <text>an N-acyl-L-alpha-aminoacyl-tRNA + H2O = an N-acyl-L-amino acid + a tRNA + H(+)</text>
        <dbReference type="Rhea" id="RHEA:54448"/>
        <dbReference type="Rhea" id="RHEA-COMP:10123"/>
        <dbReference type="Rhea" id="RHEA-COMP:13883"/>
        <dbReference type="ChEBI" id="CHEBI:15377"/>
        <dbReference type="ChEBI" id="CHEBI:15378"/>
        <dbReference type="ChEBI" id="CHEBI:59874"/>
        <dbReference type="ChEBI" id="CHEBI:78442"/>
        <dbReference type="ChEBI" id="CHEBI:138191"/>
        <dbReference type="EC" id="3.1.1.29"/>
    </reaction>
</comment>
<dbReference type="RefSeq" id="WP_197115407.1">
    <property type="nucleotide sequence ID" value="NZ_JACBXQ010000003.1"/>
</dbReference>
<dbReference type="InterPro" id="IPR001328">
    <property type="entry name" value="Pept_tRNA_hydro"/>
</dbReference>
<evidence type="ECO:0000256" key="2">
    <source>
        <dbReference type="ARBA" id="ARBA00022555"/>
    </source>
</evidence>
<dbReference type="PANTHER" id="PTHR17224">
    <property type="entry name" value="PEPTIDYL-TRNA HYDROLASE"/>
    <property type="match status" value="1"/>
</dbReference>
<evidence type="ECO:0000256" key="1">
    <source>
        <dbReference type="ARBA" id="ARBA00013260"/>
    </source>
</evidence>
<evidence type="ECO:0000256" key="3">
    <source>
        <dbReference type="ARBA" id="ARBA00022801"/>
    </source>
</evidence>
<comment type="subcellular location">
    <subcellularLocation>
        <location evidence="7">Cytoplasm</location>
    </subcellularLocation>
</comment>
<dbReference type="InterPro" id="IPR018171">
    <property type="entry name" value="Pept_tRNA_hydro_CS"/>
</dbReference>
<accession>A0ABS0LT24</accession>
<evidence type="ECO:0000256" key="5">
    <source>
        <dbReference type="ARBA" id="ARBA00038063"/>
    </source>
</evidence>
<comment type="caution">
    <text evidence="10">The sequence shown here is derived from an EMBL/GenBank/DDBJ whole genome shotgun (WGS) entry which is preliminary data.</text>
</comment>
<keyword evidence="2 7" id="KW-0820">tRNA-binding</keyword>
<dbReference type="PANTHER" id="PTHR17224:SF1">
    <property type="entry name" value="PEPTIDYL-TRNA HYDROLASE"/>
    <property type="match status" value="1"/>
</dbReference>
<dbReference type="CDD" id="cd00462">
    <property type="entry name" value="PTH"/>
    <property type="match status" value="1"/>
</dbReference>
<protein>
    <recommendedName>
        <fullName evidence="6 7">Peptidyl-tRNA hydrolase</fullName>
        <shortName evidence="7">Pth</shortName>
        <ecNumber evidence="1 7">3.1.1.29</ecNumber>
    </recommendedName>
</protein>
<dbReference type="PROSITE" id="PS01196">
    <property type="entry name" value="PEPT_TRNA_HYDROL_2"/>
    <property type="match status" value="1"/>
</dbReference>
<comment type="function">
    <text evidence="7">Catalyzes the release of premature peptidyl moieties from peptidyl-tRNA molecules trapped in stalled 50S ribosomal subunits, and thus maintains levels of free tRNAs and 50S ribosomes.</text>
</comment>
<dbReference type="GO" id="GO:0004045">
    <property type="term" value="F:peptidyl-tRNA hydrolase activity"/>
    <property type="evidence" value="ECO:0007669"/>
    <property type="project" value="UniProtKB-EC"/>
</dbReference>
<organism evidence="10 11">
    <name type="scientific">Facklamia lactis</name>
    <dbReference type="NCBI Taxonomy" id="2749967"/>
    <lineage>
        <taxon>Bacteria</taxon>
        <taxon>Bacillati</taxon>
        <taxon>Bacillota</taxon>
        <taxon>Bacilli</taxon>
        <taxon>Lactobacillales</taxon>
        <taxon>Aerococcaceae</taxon>
        <taxon>Facklamia</taxon>
    </lineage>
</organism>
<dbReference type="Pfam" id="PF01195">
    <property type="entry name" value="Pept_tRNA_hydro"/>
    <property type="match status" value="1"/>
</dbReference>
<dbReference type="Gene3D" id="3.40.50.1470">
    <property type="entry name" value="Peptidyl-tRNA hydrolase"/>
    <property type="match status" value="1"/>
</dbReference>
<feature type="site" description="Stabilizes the basic form of H active site to accept a proton" evidence="7">
    <location>
        <position position="91"/>
    </location>
</feature>
<keyword evidence="7" id="KW-0963">Cytoplasm</keyword>
<dbReference type="EC" id="3.1.1.29" evidence="1 7"/>
<dbReference type="NCBIfam" id="TIGR00447">
    <property type="entry name" value="pth"/>
    <property type="match status" value="1"/>
</dbReference>
<dbReference type="SUPFAM" id="SSF53178">
    <property type="entry name" value="Peptidyl-tRNA hydrolase-like"/>
    <property type="match status" value="1"/>
</dbReference>